<dbReference type="AlphaFoldDB" id="A0A1J1CAY9"/>
<evidence type="ECO:0000313" key="2">
    <source>
        <dbReference type="EMBL" id="APF19702.1"/>
    </source>
</evidence>
<feature type="domain" description="UPF0313" evidence="1">
    <location>
        <begin position="10"/>
        <end position="36"/>
    </location>
</feature>
<reference evidence="2 3" key="1">
    <citation type="submission" date="2016-11" db="EMBL/GenBank/DDBJ databases">
        <title>Genomic analysis of Caldithrix abyssi and proposal of a novel bacterial phylum Caldithrichaeota.</title>
        <authorList>
            <person name="Kublanov I."/>
            <person name="Sigalova O."/>
            <person name="Gavrilov S."/>
            <person name="Lebedinsky A."/>
            <person name="Ivanova N."/>
            <person name="Daum C."/>
            <person name="Reddy T."/>
            <person name="Klenk H.P."/>
            <person name="Goker M."/>
            <person name="Reva O."/>
            <person name="Miroshnichenko M."/>
            <person name="Kyprides N."/>
            <person name="Woyke T."/>
            <person name="Gelfand M."/>
        </authorList>
    </citation>
    <scope>NUCLEOTIDE SEQUENCE [LARGE SCALE GENOMIC DNA]</scope>
    <source>
        <strain evidence="2 3">LF13</strain>
    </source>
</reference>
<dbReference type="KEGG" id="caby:Cabys_2954"/>
<organism evidence="2 3">
    <name type="scientific">Caldithrix abyssi DSM 13497</name>
    <dbReference type="NCBI Taxonomy" id="880073"/>
    <lineage>
        <taxon>Bacteria</taxon>
        <taxon>Pseudomonadati</taxon>
        <taxon>Calditrichota</taxon>
        <taxon>Calditrichia</taxon>
        <taxon>Calditrichales</taxon>
        <taxon>Calditrichaceae</taxon>
        <taxon>Caldithrix</taxon>
    </lineage>
</organism>
<name>A0A1J1CAY9_CALAY</name>
<gene>
    <name evidence="2" type="ORF">Cabys_2954</name>
</gene>
<sequence>MQNKYQTTDWLPTTVKEAQQRGWDELDVILFSGDAYPILNTKTA</sequence>
<evidence type="ECO:0000259" key="1">
    <source>
        <dbReference type="Pfam" id="PF08497"/>
    </source>
</evidence>
<proteinExistence type="predicted"/>
<dbReference type="Proteomes" id="UP000183868">
    <property type="component" value="Chromosome"/>
</dbReference>
<dbReference type="EMBL" id="CP018099">
    <property type="protein sequence ID" value="APF19702.1"/>
    <property type="molecule type" value="Genomic_DNA"/>
</dbReference>
<dbReference type="Pfam" id="PF08497">
    <property type="entry name" value="Radical_SAM_N"/>
    <property type="match status" value="1"/>
</dbReference>
<accession>A0A1J1CAY9</accession>
<evidence type="ECO:0000313" key="3">
    <source>
        <dbReference type="Proteomes" id="UP000183868"/>
    </source>
</evidence>
<dbReference type="InterPro" id="IPR013704">
    <property type="entry name" value="UPF0313_N"/>
</dbReference>
<protein>
    <submittedName>
        <fullName evidence="2">Radical SAM N-terminal</fullName>
    </submittedName>
</protein>